<dbReference type="EMBL" id="CP031035">
    <property type="protein sequence ID" value="QDZ19386.1"/>
    <property type="molecule type" value="Genomic_DNA"/>
</dbReference>
<organism evidence="3 4">
    <name type="scientific">Chloropicon primus</name>
    <dbReference type="NCBI Taxonomy" id="1764295"/>
    <lineage>
        <taxon>Eukaryota</taxon>
        <taxon>Viridiplantae</taxon>
        <taxon>Chlorophyta</taxon>
        <taxon>Chloropicophyceae</taxon>
        <taxon>Chloropicales</taxon>
        <taxon>Chloropicaceae</taxon>
        <taxon>Chloropicon</taxon>
    </lineage>
</organism>
<dbReference type="GO" id="GO:0045292">
    <property type="term" value="P:mRNA cis splicing, via spliceosome"/>
    <property type="evidence" value="ECO:0007669"/>
    <property type="project" value="InterPro"/>
</dbReference>
<feature type="compositionally biased region" description="Gly residues" evidence="1">
    <location>
        <begin position="15"/>
        <end position="26"/>
    </location>
</feature>
<dbReference type="GO" id="GO:0003676">
    <property type="term" value="F:nucleic acid binding"/>
    <property type="evidence" value="ECO:0007669"/>
    <property type="project" value="InterPro"/>
</dbReference>
<feature type="region of interest" description="Disordered" evidence="1">
    <location>
        <begin position="141"/>
        <end position="208"/>
    </location>
</feature>
<evidence type="ECO:0000256" key="1">
    <source>
        <dbReference type="SAM" id="MobiDB-lite"/>
    </source>
</evidence>
<evidence type="ECO:0000313" key="3">
    <source>
        <dbReference type="EMBL" id="QDZ19386.1"/>
    </source>
</evidence>
<feature type="compositionally biased region" description="Basic and acidic residues" evidence="1">
    <location>
        <begin position="150"/>
        <end position="181"/>
    </location>
</feature>
<protein>
    <recommendedName>
        <fullName evidence="2">G-patch domain-containing protein</fullName>
    </recommendedName>
</protein>
<sequence>MSLYGDLPEAKGGEAHGGGGGAGYLGSQGALFAAPQALKRRKPKSKVLPRQRRKLGCLPPQPQPQPGHSGVHTSLSAVKDEYNPSTPFDYDAFSAERREEEKAGARKKAVELREYLGLRTGRQFQPTRVDLNVSGEEVFRRRAALGSGRKGIEERREESRPKSAAERMMAKMGWKEGEGLGKSKQGMKHPLAAQKTSRSGGTIVEGPR</sequence>
<evidence type="ECO:0000259" key="2">
    <source>
        <dbReference type="PROSITE" id="PS50174"/>
    </source>
</evidence>
<proteinExistence type="predicted"/>
<dbReference type="Proteomes" id="UP000316726">
    <property type="component" value="Chromosome 2"/>
</dbReference>
<dbReference type="Pfam" id="PF01585">
    <property type="entry name" value="G-patch"/>
    <property type="match status" value="1"/>
</dbReference>
<dbReference type="OrthoDB" id="5411533at2759"/>
<accession>A0A5B8MG10</accession>
<dbReference type="STRING" id="1764295.A0A5B8MG10"/>
<feature type="compositionally biased region" description="Basic residues" evidence="1">
    <location>
        <begin position="38"/>
        <end position="55"/>
    </location>
</feature>
<dbReference type="PANTHER" id="PTHR13288:SF8">
    <property type="entry name" value="SPLICING FACTOR 45"/>
    <property type="match status" value="1"/>
</dbReference>
<gene>
    <name evidence="3" type="ORF">A3770_02p19040</name>
</gene>
<feature type="domain" description="G-patch" evidence="2">
    <location>
        <begin position="161"/>
        <end position="207"/>
    </location>
</feature>
<dbReference type="PANTHER" id="PTHR13288">
    <property type="entry name" value="SPLICING FACTOR 45 SPF45"/>
    <property type="match status" value="1"/>
</dbReference>
<dbReference type="InterPro" id="IPR040052">
    <property type="entry name" value="RBM17"/>
</dbReference>
<name>A0A5B8MG10_9CHLO</name>
<keyword evidence="4" id="KW-1185">Reference proteome</keyword>
<dbReference type="InterPro" id="IPR000467">
    <property type="entry name" value="G_patch_dom"/>
</dbReference>
<dbReference type="PROSITE" id="PS50174">
    <property type="entry name" value="G_PATCH"/>
    <property type="match status" value="1"/>
</dbReference>
<dbReference type="AlphaFoldDB" id="A0A5B8MG10"/>
<feature type="region of interest" description="Disordered" evidence="1">
    <location>
        <begin position="1"/>
        <end position="90"/>
    </location>
</feature>
<evidence type="ECO:0000313" key="4">
    <source>
        <dbReference type="Proteomes" id="UP000316726"/>
    </source>
</evidence>
<reference evidence="3 4" key="1">
    <citation type="submission" date="2018-07" db="EMBL/GenBank/DDBJ databases">
        <title>The complete nuclear genome of the prasinophyte Chloropicon primus (CCMP1205).</title>
        <authorList>
            <person name="Pombert J.-F."/>
            <person name="Otis C."/>
            <person name="Turmel M."/>
            <person name="Lemieux C."/>
        </authorList>
    </citation>
    <scope>NUCLEOTIDE SEQUENCE [LARGE SCALE GENOMIC DNA]</scope>
    <source>
        <strain evidence="3 4">CCMP1205</strain>
    </source>
</reference>
<dbReference type="GO" id="GO:0071011">
    <property type="term" value="C:precatalytic spliceosome"/>
    <property type="evidence" value="ECO:0007669"/>
    <property type="project" value="TreeGrafter"/>
</dbReference>
<dbReference type="SMART" id="SM00443">
    <property type="entry name" value="G_patch"/>
    <property type="match status" value="1"/>
</dbReference>